<feature type="compositionally biased region" description="Low complexity" evidence="7">
    <location>
        <begin position="602"/>
        <end position="613"/>
    </location>
</feature>
<feature type="region of interest" description="Disordered" evidence="7">
    <location>
        <begin position="436"/>
        <end position="457"/>
    </location>
</feature>
<evidence type="ECO:0000256" key="7">
    <source>
        <dbReference type="SAM" id="MobiDB-lite"/>
    </source>
</evidence>
<dbReference type="EMBL" id="DF237663">
    <property type="protein sequence ID" value="GAQ91022.1"/>
    <property type="molecule type" value="Genomic_DNA"/>
</dbReference>
<dbReference type="OMA" id="QVAWDCV"/>
<evidence type="ECO:0000313" key="9">
    <source>
        <dbReference type="EMBL" id="GAQ91022.1"/>
    </source>
</evidence>
<reference evidence="9 10" key="1">
    <citation type="journal article" date="2014" name="Nat. Commun.">
        <title>Klebsormidium flaccidum genome reveals primary factors for plant terrestrial adaptation.</title>
        <authorList>
            <person name="Hori K."/>
            <person name="Maruyama F."/>
            <person name="Fujisawa T."/>
            <person name="Togashi T."/>
            <person name="Yamamoto N."/>
            <person name="Seo M."/>
            <person name="Sato S."/>
            <person name="Yamada T."/>
            <person name="Mori H."/>
            <person name="Tajima N."/>
            <person name="Moriyama T."/>
            <person name="Ikeuchi M."/>
            <person name="Watanabe M."/>
            <person name="Wada H."/>
            <person name="Kobayashi K."/>
            <person name="Saito M."/>
            <person name="Masuda T."/>
            <person name="Sasaki-Sekimoto Y."/>
            <person name="Mashiguchi K."/>
            <person name="Awai K."/>
            <person name="Shimojima M."/>
            <person name="Masuda S."/>
            <person name="Iwai M."/>
            <person name="Nobusawa T."/>
            <person name="Narise T."/>
            <person name="Kondo S."/>
            <person name="Saito H."/>
            <person name="Sato R."/>
            <person name="Murakawa M."/>
            <person name="Ihara Y."/>
            <person name="Oshima-Yamada Y."/>
            <person name="Ohtaka K."/>
            <person name="Satoh M."/>
            <person name="Sonobe K."/>
            <person name="Ishii M."/>
            <person name="Ohtani R."/>
            <person name="Kanamori-Sato M."/>
            <person name="Honoki R."/>
            <person name="Miyazaki D."/>
            <person name="Mochizuki H."/>
            <person name="Umetsu J."/>
            <person name="Higashi K."/>
            <person name="Shibata D."/>
            <person name="Kamiya Y."/>
            <person name="Sato N."/>
            <person name="Nakamura Y."/>
            <person name="Tabata S."/>
            <person name="Ida S."/>
            <person name="Kurokawa K."/>
            <person name="Ohta H."/>
        </authorList>
    </citation>
    <scope>NUCLEOTIDE SEQUENCE [LARGE SCALE GENOMIC DNA]</scope>
    <source>
        <strain evidence="9 10">NIES-2285</strain>
    </source>
</reference>
<dbReference type="InterPro" id="IPR019821">
    <property type="entry name" value="Kinesin_motor_CS"/>
</dbReference>
<evidence type="ECO:0000256" key="5">
    <source>
        <dbReference type="ARBA" id="ARBA00023175"/>
    </source>
</evidence>
<dbReference type="GO" id="GO:0003777">
    <property type="term" value="F:microtubule motor activity"/>
    <property type="evidence" value="ECO:0007669"/>
    <property type="project" value="InterPro"/>
</dbReference>
<keyword evidence="2" id="KW-0493">Microtubule</keyword>
<comment type="similarity">
    <text evidence="1">Belongs to the TRAFAC class myosin-kinesin ATPase superfamily. Kinesin family. KIN-7 subfamily.</text>
</comment>
<feature type="region of interest" description="Disordered" evidence="7">
    <location>
        <begin position="669"/>
        <end position="755"/>
    </location>
</feature>
<feature type="domain" description="Kinesin motor" evidence="8">
    <location>
        <begin position="35"/>
        <end position="364"/>
    </location>
</feature>
<dbReference type="Proteomes" id="UP000054558">
    <property type="component" value="Unassembled WGS sequence"/>
</dbReference>
<feature type="compositionally biased region" description="Low complexity" evidence="7">
    <location>
        <begin position="688"/>
        <end position="700"/>
    </location>
</feature>
<keyword evidence="5 6" id="KW-0505">Motor protein</keyword>
<feature type="compositionally biased region" description="Basic and acidic residues" evidence="7">
    <location>
        <begin position="436"/>
        <end position="448"/>
    </location>
</feature>
<dbReference type="Pfam" id="PF11995">
    <property type="entry name" value="DUF3490"/>
    <property type="match status" value="1"/>
</dbReference>
<gene>
    <name evidence="9" type="ORF">KFL_007140060</name>
</gene>
<dbReference type="InterPro" id="IPR027640">
    <property type="entry name" value="Kinesin-like_fam"/>
</dbReference>
<dbReference type="PANTHER" id="PTHR47968:SF23">
    <property type="entry name" value="KINESIN-LIKE PROTEIN KIN-7A"/>
    <property type="match status" value="1"/>
</dbReference>
<dbReference type="SMART" id="SM00129">
    <property type="entry name" value="KISc"/>
    <property type="match status" value="1"/>
</dbReference>
<evidence type="ECO:0000313" key="10">
    <source>
        <dbReference type="Proteomes" id="UP000054558"/>
    </source>
</evidence>
<dbReference type="InterPro" id="IPR021881">
    <property type="entry name" value="NACK_C"/>
</dbReference>
<dbReference type="InterPro" id="IPR001752">
    <property type="entry name" value="Kinesin_motor_dom"/>
</dbReference>
<evidence type="ECO:0000256" key="1">
    <source>
        <dbReference type="ARBA" id="ARBA00007310"/>
    </source>
</evidence>
<evidence type="ECO:0000256" key="6">
    <source>
        <dbReference type="PROSITE-ProRule" id="PRU00283"/>
    </source>
</evidence>
<dbReference type="PROSITE" id="PS50067">
    <property type="entry name" value="KINESIN_MOTOR_2"/>
    <property type="match status" value="1"/>
</dbReference>
<dbReference type="GO" id="GO:0005874">
    <property type="term" value="C:microtubule"/>
    <property type="evidence" value="ECO:0007669"/>
    <property type="project" value="UniProtKB-KW"/>
</dbReference>
<dbReference type="InterPro" id="IPR027417">
    <property type="entry name" value="P-loop_NTPase"/>
</dbReference>
<dbReference type="SUPFAM" id="SSF52540">
    <property type="entry name" value="P-loop containing nucleoside triphosphate hydrolases"/>
    <property type="match status" value="1"/>
</dbReference>
<accession>A0A1Y1ILK3</accession>
<dbReference type="GO" id="GO:0007018">
    <property type="term" value="P:microtubule-based movement"/>
    <property type="evidence" value="ECO:0007669"/>
    <property type="project" value="InterPro"/>
</dbReference>
<proteinExistence type="inferred from homology"/>
<dbReference type="AlphaFoldDB" id="A0A1Y1ILK3"/>
<dbReference type="OrthoDB" id="3176171at2759"/>
<dbReference type="GO" id="GO:0005524">
    <property type="term" value="F:ATP binding"/>
    <property type="evidence" value="ECO:0007669"/>
    <property type="project" value="UniProtKB-UniRule"/>
</dbReference>
<evidence type="ECO:0000256" key="4">
    <source>
        <dbReference type="ARBA" id="ARBA00022840"/>
    </source>
</evidence>
<dbReference type="PRINTS" id="PR00380">
    <property type="entry name" value="KINESINHEAVY"/>
</dbReference>
<dbReference type="PANTHER" id="PTHR47968">
    <property type="entry name" value="CENTROMERE PROTEIN E"/>
    <property type="match status" value="1"/>
</dbReference>
<evidence type="ECO:0000256" key="3">
    <source>
        <dbReference type="ARBA" id="ARBA00022741"/>
    </source>
</evidence>
<dbReference type="STRING" id="105231.A0A1Y1ILK3"/>
<feature type="region of interest" description="Disordered" evidence="7">
    <location>
        <begin position="590"/>
        <end position="614"/>
    </location>
</feature>
<keyword evidence="3 6" id="KW-0547">Nucleotide-binding</keyword>
<dbReference type="CDD" id="cd01374">
    <property type="entry name" value="KISc_CENP_E"/>
    <property type="match status" value="1"/>
</dbReference>
<protein>
    <submittedName>
        <fullName evidence="9">Kinesin-like protein</fullName>
    </submittedName>
</protein>
<sequence length="1003" mass="110914">MAPLAGPGGAGDFAVPGPPGALVVGMRKANDNEEAILVTVRVRPLSSQELAERDVAVWRCTDEKTLTFMDHVPERSPYPSAYAFDRVFGPVASSEQVYAEAARDLVQSSLSGLNATVFAYGQTSSGKTHTMRAVSRSAVQDIFEHIQRTPQREYLIRVSALEIYNEVVRDLLRPDSGPLRLLDDPERGTVVERLAEEVVRSSGHLYQILEDCEAQRQVGETMLNDNSSRSHQIIRLSVESCPSMEEGMVAGAGGSHVLMSVLNFVDLAGSERASQTLAEGARLKEGGHINRSLLTLGTVIRKLGESNKLRRGHIPYRDSKLTRILQHSLGGNARTAIICTMSPARAHVEQTRNTLSFATRAKEVTNSAHVNLVVSDKVLIKRLQREVARLEAELAVAANPRELQARDIRIQQIEMQLHELVRQRDAAQAHARELTKAMIKGDRGDETSQKATKSWSPDTVKKLLRRSGKKKKTRLGAPDDVSIESAPLFGTSASRFLEYKEMRERRRERQREREREREAEAAVLDGEKRKLETMHERLGQGADVAMQALHKEIECLRLAQAQAVVGGAKSADIAGMIDKLQAELEGLQAAQAASVPEEDAGAEAAPEGEAPPGMRKAAVNASMERMIQLLRDELARLQSATKADEKADQEISALEEKLESAQLSLDKFYDSATPGDDPLLSSGRRVLAPRSPGGANAAGPPASPRLHRRSPSAGGALPGGHQENDENAPGGQDSGHYSAPEDGEKTPRRGGASSVDIRRMQSLFKTAAEENVRSIKNYVTELKERIAKLHYQKQLLVCQVLELEGAARRSGEESEGPAGLRPEVWVARCEEQTAAIVQLWDMCNVSLFHRTQFYLLFSSAAAADHVYLEVEQRRLEWLREQCLLTLEDGHDEPRAIRGSLKRLRHERDVLARRMRDRLSDMERGLLFEQWGVPLTSKARKQQLAALVWNNPFDAKHVRDSADLVARLMDFGDASTLVPKEMFGLKFAQPGRKRNWLMRIASTG</sequence>
<evidence type="ECO:0000259" key="8">
    <source>
        <dbReference type="PROSITE" id="PS50067"/>
    </source>
</evidence>
<dbReference type="GO" id="GO:0008017">
    <property type="term" value="F:microtubule binding"/>
    <property type="evidence" value="ECO:0007669"/>
    <property type="project" value="InterPro"/>
</dbReference>
<keyword evidence="4 6" id="KW-0067">ATP-binding</keyword>
<feature type="binding site" evidence="6">
    <location>
        <begin position="121"/>
        <end position="128"/>
    </location>
    <ligand>
        <name>ATP</name>
        <dbReference type="ChEBI" id="CHEBI:30616"/>
    </ligand>
</feature>
<dbReference type="InterPro" id="IPR036961">
    <property type="entry name" value="Kinesin_motor_dom_sf"/>
</dbReference>
<dbReference type="Gene3D" id="3.40.850.10">
    <property type="entry name" value="Kinesin motor domain"/>
    <property type="match status" value="1"/>
</dbReference>
<keyword evidence="10" id="KW-1185">Reference proteome</keyword>
<evidence type="ECO:0000256" key="2">
    <source>
        <dbReference type="ARBA" id="ARBA00022701"/>
    </source>
</evidence>
<dbReference type="PROSITE" id="PS00411">
    <property type="entry name" value="KINESIN_MOTOR_1"/>
    <property type="match status" value="1"/>
</dbReference>
<organism evidence="9 10">
    <name type="scientific">Klebsormidium nitens</name>
    <name type="common">Green alga</name>
    <name type="synonym">Ulothrix nitens</name>
    <dbReference type="NCBI Taxonomy" id="105231"/>
    <lineage>
        <taxon>Eukaryota</taxon>
        <taxon>Viridiplantae</taxon>
        <taxon>Streptophyta</taxon>
        <taxon>Klebsormidiophyceae</taxon>
        <taxon>Klebsormidiales</taxon>
        <taxon>Klebsormidiaceae</taxon>
        <taxon>Klebsormidium</taxon>
    </lineage>
</organism>
<dbReference type="Pfam" id="PF00225">
    <property type="entry name" value="Kinesin"/>
    <property type="match status" value="1"/>
</dbReference>
<name>A0A1Y1ILK3_KLENI</name>